<evidence type="ECO:0000313" key="5">
    <source>
        <dbReference type="Proteomes" id="UP000184513"/>
    </source>
</evidence>
<evidence type="ECO:0000256" key="2">
    <source>
        <dbReference type="ARBA" id="ARBA00024200"/>
    </source>
</evidence>
<dbReference type="AlphaFoldDB" id="A0A1M7L6U4"/>
<keyword evidence="1" id="KW-0547">Nucleotide-binding</keyword>
<dbReference type="SUPFAM" id="SSF54285">
    <property type="entry name" value="MoaD/ThiS"/>
    <property type="match status" value="1"/>
</dbReference>
<protein>
    <recommendedName>
        <fullName evidence="3">Molybdopterin synthase sulfur carrier subunit</fullName>
    </recommendedName>
</protein>
<organism evidence="4 5">
    <name type="scientific">Cyclobacterium lianum</name>
    <dbReference type="NCBI Taxonomy" id="388280"/>
    <lineage>
        <taxon>Bacteria</taxon>
        <taxon>Pseudomonadati</taxon>
        <taxon>Bacteroidota</taxon>
        <taxon>Cytophagia</taxon>
        <taxon>Cytophagales</taxon>
        <taxon>Cyclobacteriaceae</taxon>
        <taxon>Cyclobacterium</taxon>
    </lineage>
</organism>
<dbReference type="OrthoDB" id="598356at2"/>
<dbReference type="GO" id="GO:0006777">
    <property type="term" value="P:Mo-molybdopterin cofactor biosynthetic process"/>
    <property type="evidence" value="ECO:0007669"/>
    <property type="project" value="InterPro"/>
</dbReference>
<accession>A0A1M7L6U4</accession>
<dbReference type="PANTHER" id="PTHR33359:SF1">
    <property type="entry name" value="MOLYBDOPTERIN SYNTHASE SULFUR CARRIER SUBUNIT"/>
    <property type="match status" value="1"/>
</dbReference>
<gene>
    <name evidence="4" type="ORF">SAMN04488057_103133</name>
</gene>
<dbReference type="CDD" id="cd00754">
    <property type="entry name" value="Ubl_MoaD"/>
    <property type="match status" value="1"/>
</dbReference>
<dbReference type="RefSeq" id="WP_073093529.1">
    <property type="nucleotide sequence ID" value="NZ_FRCY01000003.1"/>
</dbReference>
<dbReference type="InterPro" id="IPR016155">
    <property type="entry name" value="Mopterin_synth/thiamin_S_b"/>
</dbReference>
<dbReference type="Gene3D" id="3.10.20.30">
    <property type="match status" value="1"/>
</dbReference>
<dbReference type="InterPro" id="IPR003749">
    <property type="entry name" value="ThiS/MoaD-like"/>
</dbReference>
<proteinExistence type="inferred from homology"/>
<name>A0A1M7L6U4_9BACT</name>
<comment type="similarity">
    <text evidence="2">Belongs to the MoaD family.</text>
</comment>
<sequence length="79" mass="8656">MDILLFGIAREIIGDQKLRLPGDHGIDTVMGLKTWLLNNYPQMGNLNSLAIAVDQEYAQDDLKIHEGQEIALIPPVSGG</sequence>
<keyword evidence="5" id="KW-1185">Reference proteome</keyword>
<evidence type="ECO:0000313" key="4">
    <source>
        <dbReference type="EMBL" id="SHM73604.1"/>
    </source>
</evidence>
<dbReference type="Proteomes" id="UP000184513">
    <property type="component" value="Unassembled WGS sequence"/>
</dbReference>
<dbReference type="STRING" id="388280.SAMN04488057_103133"/>
<dbReference type="PANTHER" id="PTHR33359">
    <property type="entry name" value="MOLYBDOPTERIN SYNTHASE SULFUR CARRIER SUBUNIT"/>
    <property type="match status" value="1"/>
</dbReference>
<dbReference type="InterPro" id="IPR044672">
    <property type="entry name" value="MOCS2A"/>
</dbReference>
<evidence type="ECO:0000256" key="3">
    <source>
        <dbReference type="ARBA" id="ARBA00024247"/>
    </source>
</evidence>
<dbReference type="InterPro" id="IPR012675">
    <property type="entry name" value="Beta-grasp_dom_sf"/>
</dbReference>
<dbReference type="EMBL" id="FRCY01000003">
    <property type="protein sequence ID" value="SHM73604.1"/>
    <property type="molecule type" value="Genomic_DNA"/>
</dbReference>
<dbReference type="GO" id="GO:1990133">
    <property type="term" value="C:molybdopterin adenylyltransferase complex"/>
    <property type="evidence" value="ECO:0007669"/>
    <property type="project" value="TreeGrafter"/>
</dbReference>
<dbReference type="GO" id="GO:0000166">
    <property type="term" value="F:nucleotide binding"/>
    <property type="evidence" value="ECO:0007669"/>
    <property type="project" value="UniProtKB-KW"/>
</dbReference>
<dbReference type="Pfam" id="PF02597">
    <property type="entry name" value="ThiS"/>
    <property type="match status" value="1"/>
</dbReference>
<reference evidence="4 5" key="1">
    <citation type="submission" date="2016-11" db="EMBL/GenBank/DDBJ databases">
        <authorList>
            <person name="Jaros S."/>
            <person name="Januszkiewicz K."/>
            <person name="Wedrychowicz H."/>
        </authorList>
    </citation>
    <scope>NUCLEOTIDE SEQUENCE [LARGE SCALE GENOMIC DNA]</scope>
    <source>
        <strain evidence="4 5">CGMCC 1.6102</strain>
    </source>
</reference>
<evidence type="ECO:0000256" key="1">
    <source>
        <dbReference type="ARBA" id="ARBA00022741"/>
    </source>
</evidence>